<dbReference type="SUPFAM" id="SSF140500">
    <property type="entry name" value="BAS1536-like"/>
    <property type="match status" value="1"/>
</dbReference>
<dbReference type="OrthoDB" id="2973153at2"/>
<dbReference type="EMBL" id="JOTN01000004">
    <property type="protein sequence ID" value="KEK20184.1"/>
    <property type="molecule type" value="Genomic_DNA"/>
</dbReference>
<dbReference type="STRING" id="574376.BAMA_17210"/>
<dbReference type="InterPro" id="IPR053028">
    <property type="entry name" value="Spo0E-like_phosphatase"/>
</dbReference>
<accession>A0A073JYQ6</accession>
<keyword evidence="2" id="KW-1185">Reference proteome</keyword>
<dbReference type="PANTHER" id="PTHR41263">
    <property type="entry name" value="ASPARTYL-PHOSPHATE PHOSPHATASE YISI"/>
    <property type="match status" value="1"/>
</dbReference>
<dbReference type="AlphaFoldDB" id="A0A073JYQ6"/>
<name>A0A073JYQ6_9BACI</name>
<dbReference type="Pfam" id="PF09388">
    <property type="entry name" value="SpoOE-like"/>
    <property type="match status" value="1"/>
</dbReference>
<reference evidence="1 2" key="1">
    <citation type="submission" date="2014-06" db="EMBL/GenBank/DDBJ databases">
        <title>Draft genome sequence of Bacillus manliponensis JCM 15802 (MCCC 1A00708).</title>
        <authorList>
            <person name="Lai Q."/>
            <person name="Liu Y."/>
            <person name="Shao Z."/>
        </authorList>
    </citation>
    <scope>NUCLEOTIDE SEQUENCE [LARGE SCALE GENOMIC DNA]</scope>
    <source>
        <strain evidence="1 2">JCM 15802</strain>
    </source>
</reference>
<comment type="caution">
    <text evidence="1">The sequence shown here is derived from an EMBL/GenBank/DDBJ whole genome shotgun (WGS) entry which is preliminary data.</text>
</comment>
<dbReference type="Gene3D" id="4.10.280.10">
    <property type="entry name" value="Helix-loop-helix DNA-binding domain"/>
    <property type="match status" value="1"/>
</dbReference>
<dbReference type="PANTHER" id="PTHR41263:SF1">
    <property type="entry name" value="ASPARTYL-PHOSPHATE PHOSPHATASE YISI"/>
    <property type="match status" value="1"/>
</dbReference>
<dbReference type="InterPro" id="IPR037208">
    <property type="entry name" value="Spo0E-like_sf"/>
</dbReference>
<dbReference type="RefSeq" id="WP_034637465.1">
    <property type="nucleotide sequence ID" value="NZ_CBCSJC010000003.1"/>
</dbReference>
<proteinExistence type="predicted"/>
<dbReference type="Proteomes" id="UP000027822">
    <property type="component" value="Unassembled WGS sequence"/>
</dbReference>
<evidence type="ECO:0000313" key="2">
    <source>
        <dbReference type="Proteomes" id="UP000027822"/>
    </source>
</evidence>
<dbReference type="GO" id="GO:0046983">
    <property type="term" value="F:protein dimerization activity"/>
    <property type="evidence" value="ECO:0007669"/>
    <property type="project" value="InterPro"/>
</dbReference>
<dbReference type="InterPro" id="IPR036638">
    <property type="entry name" value="HLH_DNA-bd_sf"/>
</dbReference>
<protein>
    <submittedName>
        <fullName evidence="1">Stage 0 sporulation protein</fullName>
    </submittedName>
</protein>
<organism evidence="1 2">
    <name type="scientific">Bacillus manliponensis</name>
    <dbReference type="NCBI Taxonomy" id="574376"/>
    <lineage>
        <taxon>Bacteria</taxon>
        <taxon>Bacillati</taxon>
        <taxon>Bacillota</taxon>
        <taxon>Bacilli</taxon>
        <taxon>Bacillales</taxon>
        <taxon>Bacillaceae</taxon>
        <taxon>Bacillus</taxon>
        <taxon>Bacillus cereus group</taxon>
    </lineage>
</organism>
<dbReference type="GO" id="GO:0043937">
    <property type="term" value="P:regulation of sporulation"/>
    <property type="evidence" value="ECO:0007669"/>
    <property type="project" value="InterPro"/>
</dbReference>
<gene>
    <name evidence="1" type="ORF">BAMA_17210</name>
</gene>
<evidence type="ECO:0000313" key="1">
    <source>
        <dbReference type="EMBL" id="KEK20184.1"/>
    </source>
</evidence>
<dbReference type="InterPro" id="IPR018540">
    <property type="entry name" value="Spo0E-like"/>
</dbReference>
<sequence>MFEQAIEKKREKMKYLAERHGMTSKKTVHCSQELDKLLNVILFIQAHPHTEGTDAHSR</sequence>